<evidence type="ECO:0000256" key="1">
    <source>
        <dbReference type="SAM" id="MobiDB-lite"/>
    </source>
</evidence>
<organism evidence="2 3">
    <name type="scientific">Idiomarina baltica OS145</name>
    <dbReference type="NCBI Taxonomy" id="314276"/>
    <lineage>
        <taxon>Bacteria</taxon>
        <taxon>Pseudomonadati</taxon>
        <taxon>Pseudomonadota</taxon>
        <taxon>Gammaproteobacteria</taxon>
        <taxon>Alteromonadales</taxon>
        <taxon>Idiomarinaceae</taxon>
        <taxon>Idiomarina</taxon>
    </lineage>
</organism>
<accession>A0ABM9WKZ1</accession>
<dbReference type="Proteomes" id="UP000016543">
    <property type="component" value="Unassembled WGS sequence"/>
</dbReference>
<sequence length="105" mass="12549">MKVWERSLSDIEQASGQGGAGFRRSHEGRELWLIYKTNFLKRLGLPTHYMREVEVLLQRDCLVSNERSRGSYKTRVNGELQRFFALRLDQVRRQLEELERIEHED</sequence>
<reference evidence="2 3" key="1">
    <citation type="submission" date="2006-01" db="EMBL/GenBank/DDBJ databases">
        <authorList>
            <person name="Brettar I."/>
            <person name="Hofle M."/>
            <person name="Ferriera S."/>
            <person name="Johnson J."/>
            <person name="Kravitz S."/>
            <person name="Halpern A."/>
            <person name="Remington K."/>
            <person name="Beeson K."/>
            <person name="Tran B."/>
            <person name="Rogers Y.-H."/>
            <person name="Friedman R."/>
            <person name="Venter J.C."/>
        </authorList>
    </citation>
    <scope>NUCLEOTIDE SEQUENCE [LARGE SCALE GENOMIC DNA]</scope>
    <source>
        <strain evidence="2 3">OS145</strain>
    </source>
</reference>
<gene>
    <name evidence="2" type="ORF">OS145_09755</name>
</gene>
<comment type="caution">
    <text evidence="2">The sequence shown here is derived from an EMBL/GenBank/DDBJ whole genome shotgun (WGS) entry which is preliminary data.</text>
</comment>
<proteinExistence type="predicted"/>
<evidence type="ECO:0000313" key="2">
    <source>
        <dbReference type="EMBL" id="EAQ31562.1"/>
    </source>
</evidence>
<feature type="region of interest" description="Disordered" evidence="1">
    <location>
        <begin position="1"/>
        <end position="23"/>
    </location>
</feature>
<evidence type="ECO:0000313" key="3">
    <source>
        <dbReference type="Proteomes" id="UP000016543"/>
    </source>
</evidence>
<protein>
    <submittedName>
        <fullName evidence="2">Uncharacterized protein</fullName>
    </submittedName>
</protein>
<keyword evidence="3" id="KW-1185">Reference proteome</keyword>
<dbReference type="EMBL" id="AAMX01000015">
    <property type="protein sequence ID" value="EAQ31562.1"/>
    <property type="molecule type" value="Genomic_DNA"/>
</dbReference>
<name>A0ABM9WKZ1_9GAMM</name>